<sequence>MKPLKKTSGKRNETQSKVNHRFNIQTLTTEMELLKKREHQLAERLISEQPLVNELRKNPRFIKDADKVCLANLVDDVYNNFTSRLVNRFPNLTEVDIQYCILIKLRFTVAQIAILSAISPTSVYQQKSRMKKRILRIEPDVFSHGETLDVWLYKL</sequence>
<gene>
    <name evidence="1" type="ORF">DW921_11290</name>
</gene>
<proteinExistence type="predicted"/>
<protein>
    <submittedName>
        <fullName evidence="1">Uncharacterized protein</fullName>
    </submittedName>
</protein>
<reference evidence="1 2" key="1">
    <citation type="submission" date="2018-08" db="EMBL/GenBank/DDBJ databases">
        <title>A genome reference for cultivated species of the human gut microbiota.</title>
        <authorList>
            <person name="Zou Y."/>
            <person name="Xue W."/>
            <person name="Luo G."/>
        </authorList>
    </citation>
    <scope>NUCLEOTIDE SEQUENCE [LARGE SCALE GENOMIC DNA]</scope>
    <source>
        <strain evidence="1 2">AM42-38</strain>
    </source>
</reference>
<dbReference type="GeneID" id="78405763"/>
<dbReference type="AlphaFoldDB" id="A0A413SXI2"/>
<name>A0A413SXI2_9BACT</name>
<evidence type="ECO:0000313" key="2">
    <source>
        <dbReference type="Proteomes" id="UP000283855"/>
    </source>
</evidence>
<dbReference type="EMBL" id="QSFT01000027">
    <property type="protein sequence ID" value="RHA74065.1"/>
    <property type="molecule type" value="Genomic_DNA"/>
</dbReference>
<dbReference type="RefSeq" id="WP_008144717.1">
    <property type="nucleotide sequence ID" value="NZ_CABJGD010000027.1"/>
</dbReference>
<accession>A0A413SXI2</accession>
<evidence type="ECO:0000313" key="1">
    <source>
        <dbReference type="EMBL" id="RHA74065.1"/>
    </source>
</evidence>
<dbReference type="Proteomes" id="UP000283855">
    <property type="component" value="Unassembled WGS sequence"/>
</dbReference>
<comment type="caution">
    <text evidence="1">The sequence shown here is derived from an EMBL/GenBank/DDBJ whole genome shotgun (WGS) entry which is preliminary data.</text>
</comment>
<organism evidence="1 2">
    <name type="scientific">Phocaeicola coprophilus</name>
    <dbReference type="NCBI Taxonomy" id="387090"/>
    <lineage>
        <taxon>Bacteria</taxon>
        <taxon>Pseudomonadati</taxon>
        <taxon>Bacteroidota</taxon>
        <taxon>Bacteroidia</taxon>
        <taxon>Bacteroidales</taxon>
        <taxon>Bacteroidaceae</taxon>
        <taxon>Phocaeicola</taxon>
    </lineage>
</organism>